<evidence type="ECO:0000256" key="1">
    <source>
        <dbReference type="SAM" id="SignalP"/>
    </source>
</evidence>
<comment type="caution">
    <text evidence="2">The sequence shown here is derived from an EMBL/GenBank/DDBJ whole genome shotgun (WGS) entry which is preliminary data.</text>
</comment>
<gene>
    <name evidence="2" type="ORF">PGT21_017534</name>
</gene>
<evidence type="ECO:0000313" key="2">
    <source>
        <dbReference type="EMBL" id="KAA1089409.1"/>
    </source>
</evidence>
<feature type="signal peptide" evidence="1">
    <location>
        <begin position="1"/>
        <end position="20"/>
    </location>
</feature>
<dbReference type="AlphaFoldDB" id="A0A5B0NNA0"/>
<keyword evidence="1" id="KW-0732">Signal</keyword>
<name>A0A5B0NNA0_PUCGR</name>
<feature type="chain" id="PRO_5022825869" evidence="1">
    <location>
        <begin position="21"/>
        <end position="271"/>
    </location>
</feature>
<protein>
    <submittedName>
        <fullName evidence="2">Uncharacterized protein</fullName>
    </submittedName>
</protein>
<organism evidence="2 3">
    <name type="scientific">Puccinia graminis f. sp. tritici</name>
    <dbReference type="NCBI Taxonomy" id="56615"/>
    <lineage>
        <taxon>Eukaryota</taxon>
        <taxon>Fungi</taxon>
        <taxon>Dikarya</taxon>
        <taxon>Basidiomycota</taxon>
        <taxon>Pucciniomycotina</taxon>
        <taxon>Pucciniomycetes</taxon>
        <taxon>Pucciniales</taxon>
        <taxon>Pucciniaceae</taxon>
        <taxon>Puccinia</taxon>
    </lineage>
</organism>
<dbReference type="Proteomes" id="UP000324748">
    <property type="component" value="Unassembled WGS sequence"/>
</dbReference>
<accession>A0A5B0NNA0</accession>
<dbReference type="OrthoDB" id="10360202at2759"/>
<evidence type="ECO:0000313" key="3">
    <source>
        <dbReference type="Proteomes" id="UP000324748"/>
    </source>
</evidence>
<proteinExistence type="predicted"/>
<dbReference type="EMBL" id="VSWC01000093">
    <property type="protein sequence ID" value="KAA1089409.1"/>
    <property type="molecule type" value="Genomic_DNA"/>
</dbReference>
<reference evidence="2 3" key="1">
    <citation type="submission" date="2019-05" db="EMBL/GenBank/DDBJ databases">
        <title>Emergence of the Ug99 lineage of the wheat stem rust pathogen through somatic hybridization.</title>
        <authorList>
            <person name="Li F."/>
            <person name="Upadhyaya N.M."/>
            <person name="Sperschneider J."/>
            <person name="Matny O."/>
            <person name="Nguyen-Phuc H."/>
            <person name="Mago R."/>
            <person name="Raley C."/>
            <person name="Miller M.E."/>
            <person name="Silverstein K.A.T."/>
            <person name="Henningsen E."/>
            <person name="Hirsch C.D."/>
            <person name="Visser B."/>
            <person name="Pretorius Z.A."/>
            <person name="Steffenson B.J."/>
            <person name="Schwessinger B."/>
            <person name="Dodds P.N."/>
            <person name="Figueroa M."/>
        </authorList>
    </citation>
    <scope>NUCLEOTIDE SEQUENCE [LARGE SCALE GENOMIC DNA]</scope>
    <source>
        <strain evidence="2">21-0</strain>
    </source>
</reference>
<sequence>MKKFCSFLLRILPQFHFVAASLIPNTRQVGDPPSEQLINKFHKDENTEVHTRPLLSLLQTTHGTSSEEMEISIKKEEIPSLDLHIGLSDAAALTDADRGTKRLSLGYTSSDSREQRAFHQPASKKLQLDLHLSSRVSEVGKDERNSDMIFSASCENFKKEIDASSHLPSNFITGDPLRHSTGILVPPDNKNPNYLLETVIEPLAPKIALPNEEEAANLLINLHRNGSSKAPASDKNSISPIEPKSGFLVEDFVLENMNRKLWTWISMVSHE</sequence>
<keyword evidence="3" id="KW-1185">Reference proteome</keyword>